<keyword evidence="1" id="KW-0862">Zinc</keyword>
<gene>
    <name evidence="4" type="ORF">HAX54_031385</name>
</gene>
<feature type="non-terminal residue" evidence="4">
    <location>
        <position position="119"/>
    </location>
</feature>
<protein>
    <recommendedName>
        <fullName evidence="3">CCHC-type domain-containing protein</fullName>
    </recommendedName>
</protein>
<feature type="domain" description="CCHC-type" evidence="3">
    <location>
        <begin position="58"/>
        <end position="75"/>
    </location>
</feature>
<evidence type="ECO:0000259" key="3">
    <source>
        <dbReference type="PROSITE" id="PS50158"/>
    </source>
</evidence>
<evidence type="ECO:0000313" key="4">
    <source>
        <dbReference type="EMBL" id="MCE5166967.1"/>
    </source>
</evidence>
<reference evidence="4 5" key="1">
    <citation type="journal article" date="2021" name="BMC Genomics">
        <title>Datura genome reveals duplications of psychoactive alkaloid biosynthetic genes and high mutation rate following tissue culture.</title>
        <authorList>
            <person name="Rajewski A."/>
            <person name="Carter-House D."/>
            <person name="Stajich J."/>
            <person name="Litt A."/>
        </authorList>
    </citation>
    <scope>NUCLEOTIDE SEQUENCE [LARGE SCALE GENOMIC DNA]</scope>
    <source>
        <strain evidence="4">AR-01</strain>
    </source>
</reference>
<dbReference type="SUPFAM" id="SSF57756">
    <property type="entry name" value="Retrovirus zinc finger-like domains"/>
    <property type="match status" value="1"/>
</dbReference>
<keyword evidence="2" id="KW-0472">Membrane</keyword>
<evidence type="ECO:0000256" key="1">
    <source>
        <dbReference type="PROSITE-ProRule" id="PRU00047"/>
    </source>
</evidence>
<feature type="transmembrane region" description="Helical" evidence="2">
    <location>
        <begin position="20"/>
        <end position="39"/>
    </location>
</feature>
<keyword evidence="2" id="KW-0812">Transmembrane</keyword>
<dbReference type="EMBL" id="JACEIK010039787">
    <property type="protein sequence ID" value="MCE5166967.1"/>
    <property type="molecule type" value="Genomic_DNA"/>
</dbReference>
<keyword evidence="5" id="KW-1185">Reference proteome</keyword>
<dbReference type="InterPro" id="IPR001878">
    <property type="entry name" value="Znf_CCHC"/>
</dbReference>
<proteinExistence type="predicted"/>
<dbReference type="Proteomes" id="UP000823775">
    <property type="component" value="Unassembled WGS sequence"/>
</dbReference>
<dbReference type="PROSITE" id="PS50158">
    <property type="entry name" value="ZF_CCHC"/>
    <property type="match status" value="1"/>
</dbReference>
<keyword evidence="1" id="KW-0863">Zinc-finger</keyword>
<comment type="caution">
    <text evidence="4">The sequence shown here is derived from an EMBL/GenBank/DDBJ whole genome shotgun (WGS) entry which is preliminary data.</text>
</comment>
<sequence length="119" mass="13200">MEVPTRGPVVRVVSVALSPMVGVSLVQVTLSTFILAGLFSRGDQSSLVGSYRHLFSDRRCLQCGKLRHFIRDCPRFRQGRKQGQLVYAPRAPSPLAEMVHKVVGVVPRVLYVLLGQARQ</sequence>
<accession>A0ABS8Y6L3</accession>
<name>A0ABS8Y6L3_DATST</name>
<keyword evidence="2" id="KW-1133">Transmembrane helix</keyword>
<evidence type="ECO:0000256" key="2">
    <source>
        <dbReference type="SAM" id="Phobius"/>
    </source>
</evidence>
<evidence type="ECO:0000313" key="5">
    <source>
        <dbReference type="Proteomes" id="UP000823775"/>
    </source>
</evidence>
<dbReference type="InterPro" id="IPR036875">
    <property type="entry name" value="Znf_CCHC_sf"/>
</dbReference>
<keyword evidence="1" id="KW-0479">Metal-binding</keyword>
<organism evidence="4 5">
    <name type="scientific">Datura stramonium</name>
    <name type="common">Jimsonweed</name>
    <name type="synonym">Common thornapple</name>
    <dbReference type="NCBI Taxonomy" id="4076"/>
    <lineage>
        <taxon>Eukaryota</taxon>
        <taxon>Viridiplantae</taxon>
        <taxon>Streptophyta</taxon>
        <taxon>Embryophyta</taxon>
        <taxon>Tracheophyta</taxon>
        <taxon>Spermatophyta</taxon>
        <taxon>Magnoliopsida</taxon>
        <taxon>eudicotyledons</taxon>
        <taxon>Gunneridae</taxon>
        <taxon>Pentapetalae</taxon>
        <taxon>asterids</taxon>
        <taxon>lamiids</taxon>
        <taxon>Solanales</taxon>
        <taxon>Solanaceae</taxon>
        <taxon>Solanoideae</taxon>
        <taxon>Datureae</taxon>
        <taxon>Datura</taxon>
    </lineage>
</organism>